<feature type="transmembrane region" description="Helical" evidence="1">
    <location>
        <begin position="22"/>
        <end position="42"/>
    </location>
</feature>
<keyword evidence="1" id="KW-1133">Transmembrane helix</keyword>
<evidence type="ECO:0000259" key="2">
    <source>
        <dbReference type="PROSITE" id="PS50011"/>
    </source>
</evidence>
<reference evidence="3 4" key="2">
    <citation type="journal article" date="2018" name="Plant J.">
        <title>The Physcomitrella patens chromosome-scale assembly reveals moss genome structure and evolution.</title>
        <authorList>
            <person name="Lang D."/>
            <person name="Ullrich K.K."/>
            <person name="Murat F."/>
            <person name="Fuchs J."/>
            <person name="Jenkins J."/>
            <person name="Haas F.B."/>
            <person name="Piednoel M."/>
            <person name="Gundlach H."/>
            <person name="Van Bel M."/>
            <person name="Meyberg R."/>
            <person name="Vives C."/>
            <person name="Morata J."/>
            <person name="Symeonidi A."/>
            <person name="Hiss M."/>
            <person name="Muchero W."/>
            <person name="Kamisugi Y."/>
            <person name="Saleh O."/>
            <person name="Blanc G."/>
            <person name="Decker E.L."/>
            <person name="van Gessel N."/>
            <person name="Grimwood J."/>
            <person name="Hayes R.D."/>
            <person name="Graham S.W."/>
            <person name="Gunter L.E."/>
            <person name="McDaniel S.F."/>
            <person name="Hoernstein S.N.W."/>
            <person name="Larsson A."/>
            <person name="Li F.W."/>
            <person name="Perroud P.F."/>
            <person name="Phillips J."/>
            <person name="Ranjan P."/>
            <person name="Rokshar D.S."/>
            <person name="Rothfels C.J."/>
            <person name="Schneider L."/>
            <person name="Shu S."/>
            <person name="Stevenson D.W."/>
            <person name="Thummler F."/>
            <person name="Tillich M."/>
            <person name="Villarreal Aguilar J.C."/>
            <person name="Widiez T."/>
            <person name="Wong G.K."/>
            <person name="Wymore A."/>
            <person name="Zhang Y."/>
            <person name="Zimmer A.D."/>
            <person name="Quatrano R.S."/>
            <person name="Mayer K.F.X."/>
            <person name="Goodstein D."/>
            <person name="Casacuberta J.M."/>
            <person name="Vandepoele K."/>
            <person name="Reski R."/>
            <person name="Cuming A.C."/>
            <person name="Tuskan G.A."/>
            <person name="Maumus F."/>
            <person name="Salse J."/>
            <person name="Schmutz J."/>
            <person name="Rensing S.A."/>
        </authorList>
    </citation>
    <scope>NUCLEOTIDE SEQUENCE [LARGE SCALE GENOMIC DNA]</scope>
    <source>
        <strain evidence="3 4">cv. Gransden 2004</strain>
    </source>
</reference>
<evidence type="ECO:0000256" key="1">
    <source>
        <dbReference type="SAM" id="Phobius"/>
    </source>
</evidence>
<dbReference type="Proteomes" id="UP000006727">
    <property type="component" value="Chromosome 22"/>
</dbReference>
<evidence type="ECO:0000313" key="4">
    <source>
        <dbReference type="Proteomes" id="UP000006727"/>
    </source>
</evidence>
<dbReference type="EnsemblPlants" id="Pp3c22_7480V3.1">
    <property type="protein sequence ID" value="PAC:32902904.CDS.1"/>
    <property type="gene ID" value="Pp3c22_7480"/>
</dbReference>
<dbReference type="Gene3D" id="1.10.510.10">
    <property type="entry name" value="Transferase(Phosphotransferase) domain 1"/>
    <property type="match status" value="1"/>
</dbReference>
<feature type="domain" description="Protein kinase" evidence="2">
    <location>
        <begin position="1"/>
        <end position="61"/>
    </location>
</feature>
<dbReference type="EMBL" id="ABEU02000022">
    <property type="status" value="NOT_ANNOTATED_CDS"/>
    <property type="molecule type" value="Genomic_DNA"/>
</dbReference>
<keyword evidence="4" id="KW-1185">Reference proteome</keyword>
<reference evidence="3 4" key="1">
    <citation type="journal article" date="2008" name="Science">
        <title>The Physcomitrella genome reveals evolutionary insights into the conquest of land by plants.</title>
        <authorList>
            <person name="Rensing S."/>
            <person name="Lang D."/>
            <person name="Zimmer A."/>
            <person name="Terry A."/>
            <person name="Salamov A."/>
            <person name="Shapiro H."/>
            <person name="Nishiyama T."/>
            <person name="Perroud P.-F."/>
            <person name="Lindquist E."/>
            <person name="Kamisugi Y."/>
            <person name="Tanahashi T."/>
            <person name="Sakakibara K."/>
            <person name="Fujita T."/>
            <person name="Oishi K."/>
            <person name="Shin-I T."/>
            <person name="Kuroki Y."/>
            <person name="Toyoda A."/>
            <person name="Suzuki Y."/>
            <person name="Hashimoto A."/>
            <person name="Yamaguchi K."/>
            <person name="Sugano A."/>
            <person name="Kohara Y."/>
            <person name="Fujiyama A."/>
            <person name="Anterola A."/>
            <person name="Aoki S."/>
            <person name="Ashton N."/>
            <person name="Barbazuk W.B."/>
            <person name="Barker E."/>
            <person name="Bennetzen J."/>
            <person name="Bezanilla M."/>
            <person name="Blankenship R."/>
            <person name="Cho S.H."/>
            <person name="Dutcher S."/>
            <person name="Estelle M."/>
            <person name="Fawcett J.A."/>
            <person name="Gundlach H."/>
            <person name="Hanada K."/>
            <person name="Heyl A."/>
            <person name="Hicks K.A."/>
            <person name="Hugh J."/>
            <person name="Lohr M."/>
            <person name="Mayer K."/>
            <person name="Melkozernov A."/>
            <person name="Murata T."/>
            <person name="Nelson D."/>
            <person name="Pils B."/>
            <person name="Prigge M."/>
            <person name="Reiss B."/>
            <person name="Renner T."/>
            <person name="Rombauts S."/>
            <person name="Rushton P."/>
            <person name="Sanderfoot A."/>
            <person name="Schween G."/>
            <person name="Shiu S.-H."/>
            <person name="Stueber K."/>
            <person name="Theodoulou F.L."/>
            <person name="Tu H."/>
            <person name="Van de Peer Y."/>
            <person name="Verrier P.J."/>
            <person name="Waters E."/>
            <person name="Wood A."/>
            <person name="Yang L."/>
            <person name="Cove D."/>
            <person name="Cuming A."/>
            <person name="Hasebe M."/>
            <person name="Lucas S."/>
            <person name="Mishler D.B."/>
            <person name="Reski R."/>
            <person name="Grigoriev I."/>
            <person name="Quatrano R.S."/>
            <person name="Boore J.L."/>
        </authorList>
    </citation>
    <scope>NUCLEOTIDE SEQUENCE [LARGE SCALE GENOMIC DNA]</scope>
    <source>
        <strain evidence="3 4">cv. Gransden 2004</strain>
    </source>
</reference>
<dbReference type="InterPro" id="IPR011009">
    <property type="entry name" value="Kinase-like_dom_sf"/>
</dbReference>
<dbReference type="PROSITE" id="PS50011">
    <property type="entry name" value="PROTEIN_KINASE_DOM"/>
    <property type="match status" value="1"/>
</dbReference>
<accession>A0A7I4ENN0</accession>
<dbReference type="Pfam" id="PF00069">
    <property type="entry name" value="Pkinase"/>
    <property type="match status" value="1"/>
</dbReference>
<evidence type="ECO:0000313" key="3">
    <source>
        <dbReference type="EnsemblPlants" id="PAC:32902904.CDS.1"/>
    </source>
</evidence>
<organism evidence="3 4">
    <name type="scientific">Physcomitrium patens</name>
    <name type="common">Spreading-leaved earth moss</name>
    <name type="synonym">Physcomitrella patens</name>
    <dbReference type="NCBI Taxonomy" id="3218"/>
    <lineage>
        <taxon>Eukaryota</taxon>
        <taxon>Viridiplantae</taxon>
        <taxon>Streptophyta</taxon>
        <taxon>Embryophyta</taxon>
        <taxon>Bryophyta</taxon>
        <taxon>Bryophytina</taxon>
        <taxon>Bryopsida</taxon>
        <taxon>Funariidae</taxon>
        <taxon>Funariales</taxon>
        <taxon>Funariaceae</taxon>
        <taxon>Physcomitrium</taxon>
    </lineage>
</organism>
<dbReference type="InterPro" id="IPR000719">
    <property type="entry name" value="Prot_kinase_dom"/>
</dbReference>
<dbReference type="PROSITE" id="PS00108">
    <property type="entry name" value="PROTEIN_KINASE_ST"/>
    <property type="match status" value="1"/>
</dbReference>
<name>A0A7I4ENN0_PHYPA</name>
<dbReference type="Gramene" id="Pp3c22_7480V3.1">
    <property type="protein sequence ID" value="PAC:32902904.CDS.1"/>
    <property type="gene ID" value="Pp3c22_7480"/>
</dbReference>
<dbReference type="InterPro" id="IPR008271">
    <property type="entry name" value="Ser/Thr_kinase_AS"/>
</dbReference>
<dbReference type="SUPFAM" id="SSF56112">
    <property type="entry name" value="Protein kinase-like (PK-like)"/>
    <property type="match status" value="1"/>
</dbReference>
<keyword evidence="1" id="KW-0812">Transmembrane</keyword>
<keyword evidence="1" id="KW-0472">Membrane</keyword>
<proteinExistence type="predicted"/>
<protein>
    <recommendedName>
        <fullName evidence="2">Protein kinase domain-containing protein</fullName>
    </recommendedName>
</protein>
<sequence length="61" mass="6997">MKYLHHGCLNFILYGDLKPNNIIFNIFMKAMIIDFGIAKALINNKIMPNTSINITTNCYFA</sequence>
<reference evidence="3" key="3">
    <citation type="submission" date="2020-12" db="UniProtKB">
        <authorList>
            <consortium name="EnsemblPlants"/>
        </authorList>
    </citation>
    <scope>IDENTIFICATION</scope>
</reference>